<organism evidence="1 2">
    <name type="scientific">Spirosoma terrae</name>
    <dbReference type="NCBI Taxonomy" id="1968276"/>
    <lineage>
        <taxon>Bacteria</taxon>
        <taxon>Pseudomonadati</taxon>
        <taxon>Bacteroidota</taxon>
        <taxon>Cytophagia</taxon>
        <taxon>Cytophagales</taxon>
        <taxon>Cytophagaceae</taxon>
        <taxon>Spirosoma</taxon>
    </lineage>
</organism>
<evidence type="ECO:0000313" key="1">
    <source>
        <dbReference type="EMBL" id="NDU98456.1"/>
    </source>
</evidence>
<protein>
    <submittedName>
        <fullName evidence="1">Glycosyltransferase family 1 protein</fullName>
    </submittedName>
</protein>
<dbReference type="SUPFAM" id="SSF53756">
    <property type="entry name" value="UDP-Glycosyltransferase/glycogen phosphorylase"/>
    <property type="match status" value="1"/>
</dbReference>
<name>A0A6L9LD52_9BACT</name>
<gene>
    <name evidence="1" type="ORF">GK108_26455</name>
</gene>
<sequence length="404" mass="45767">MTNFDSIICIGQTPWKGDFQKAIVQLATELSVRHRVLYVDYQYTIKDLLSGMTGSRDVPIRESLRLSTPTQLKTIDHDKAVYVWTPPAMIPINWLPPKPHDFFLQWNVARLVKGLRNVMRQLNMTRPLIINGLNPVFGLPMLKQLNECATIYYCFDEITIAKWMNRHGGRYERLYLERVDAVVTTSETLRIAKASVQPNTYCVKNGVNFALFNQARSLVQPHKATKPIVGYLGTADDRLNLDLIEYCVRVMPDVTFQFIGEVHEPSITQRLSTYANVVFTPPHQPAGLPPLLAQMSAAMIPFVCNEHTYTIYPLKINEYLAAGLPVVSTPFSLLDDFNGVVELADTPDKFSQAIRSALADTSAQRIENRIAMAHNNSWEKRAVEFEDIIKKIPSAFTRTPTQPV</sequence>
<dbReference type="AlphaFoldDB" id="A0A6L9LD52"/>
<dbReference type="EMBL" id="JAAFZH010000017">
    <property type="protein sequence ID" value="NDU98456.1"/>
    <property type="molecule type" value="Genomic_DNA"/>
</dbReference>
<dbReference type="RefSeq" id="WP_163954588.1">
    <property type="nucleotide sequence ID" value="NZ_JAAFZH010000017.1"/>
</dbReference>
<comment type="caution">
    <text evidence="1">The sequence shown here is derived from an EMBL/GenBank/DDBJ whole genome shotgun (WGS) entry which is preliminary data.</text>
</comment>
<dbReference type="Pfam" id="PF13692">
    <property type="entry name" value="Glyco_trans_1_4"/>
    <property type="match status" value="1"/>
</dbReference>
<keyword evidence="2" id="KW-1185">Reference proteome</keyword>
<proteinExistence type="predicted"/>
<keyword evidence="1" id="KW-0808">Transferase</keyword>
<dbReference type="GO" id="GO:0016757">
    <property type="term" value="F:glycosyltransferase activity"/>
    <property type="evidence" value="ECO:0007669"/>
    <property type="project" value="TreeGrafter"/>
</dbReference>
<dbReference type="Gene3D" id="3.40.50.2000">
    <property type="entry name" value="Glycogen Phosphorylase B"/>
    <property type="match status" value="1"/>
</dbReference>
<dbReference type="PANTHER" id="PTHR12526:SF600">
    <property type="entry name" value="GLYCOSYL TRANSFERASE GROUP 1"/>
    <property type="match status" value="1"/>
</dbReference>
<evidence type="ECO:0000313" key="2">
    <source>
        <dbReference type="Proteomes" id="UP000474175"/>
    </source>
</evidence>
<dbReference type="PANTHER" id="PTHR12526">
    <property type="entry name" value="GLYCOSYLTRANSFERASE"/>
    <property type="match status" value="1"/>
</dbReference>
<reference evidence="1 2" key="1">
    <citation type="submission" date="2020-02" db="EMBL/GenBank/DDBJ databases">
        <title>Draft genome sequence of two Spirosoma agri KCTC 52727 and Spirosoma terrae KCTC 52035.</title>
        <authorList>
            <person name="Rojas J."/>
            <person name="Ambika Manirajan B."/>
            <person name="Suarez C."/>
            <person name="Ratering S."/>
            <person name="Schnell S."/>
        </authorList>
    </citation>
    <scope>NUCLEOTIDE SEQUENCE [LARGE SCALE GENOMIC DNA]</scope>
    <source>
        <strain evidence="1 2">KCTC 52035</strain>
    </source>
</reference>
<dbReference type="Proteomes" id="UP000474175">
    <property type="component" value="Unassembled WGS sequence"/>
</dbReference>
<accession>A0A6L9LD52</accession>